<reference evidence="1 2" key="2">
    <citation type="journal article" date="2022" name="Mol. Ecol. Resour.">
        <title>The genomes of chicory, endive, great burdock and yacon provide insights into Asteraceae paleo-polyploidization history and plant inulin production.</title>
        <authorList>
            <person name="Fan W."/>
            <person name="Wang S."/>
            <person name="Wang H."/>
            <person name="Wang A."/>
            <person name="Jiang F."/>
            <person name="Liu H."/>
            <person name="Zhao H."/>
            <person name="Xu D."/>
            <person name="Zhang Y."/>
        </authorList>
    </citation>
    <scope>NUCLEOTIDE SEQUENCE [LARGE SCALE GENOMIC DNA]</scope>
    <source>
        <strain evidence="2">cv. Punajuju</strain>
        <tissue evidence="1">Leaves</tissue>
    </source>
</reference>
<keyword evidence="2" id="KW-1185">Reference proteome</keyword>
<protein>
    <submittedName>
        <fullName evidence="1">Uncharacterized protein</fullName>
    </submittedName>
</protein>
<evidence type="ECO:0000313" key="2">
    <source>
        <dbReference type="Proteomes" id="UP001055811"/>
    </source>
</evidence>
<evidence type="ECO:0000313" key="1">
    <source>
        <dbReference type="EMBL" id="KAI3722114.1"/>
    </source>
</evidence>
<comment type="caution">
    <text evidence="1">The sequence shown here is derived from an EMBL/GenBank/DDBJ whole genome shotgun (WGS) entry which is preliminary data.</text>
</comment>
<dbReference type="Proteomes" id="UP001055811">
    <property type="component" value="Linkage Group LG06"/>
</dbReference>
<proteinExistence type="predicted"/>
<name>A0ACB9BJD6_CICIN</name>
<gene>
    <name evidence="1" type="ORF">L2E82_33142</name>
</gene>
<dbReference type="EMBL" id="CM042014">
    <property type="protein sequence ID" value="KAI3722114.1"/>
    <property type="molecule type" value="Genomic_DNA"/>
</dbReference>
<organism evidence="1 2">
    <name type="scientific">Cichorium intybus</name>
    <name type="common">Chicory</name>
    <dbReference type="NCBI Taxonomy" id="13427"/>
    <lineage>
        <taxon>Eukaryota</taxon>
        <taxon>Viridiplantae</taxon>
        <taxon>Streptophyta</taxon>
        <taxon>Embryophyta</taxon>
        <taxon>Tracheophyta</taxon>
        <taxon>Spermatophyta</taxon>
        <taxon>Magnoliopsida</taxon>
        <taxon>eudicotyledons</taxon>
        <taxon>Gunneridae</taxon>
        <taxon>Pentapetalae</taxon>
        <taxon>asterids</taxon>
        <taxon>campanulids</taxon>
        <taxon>Asterales</taxon>
        <taxon>Asteraceae</taxon>
        <taxon>Cichorioideae</taxon>
        <taxon>Cichorieae</taxon>
        <taxon>Cichoriinae</taxon>
        <taxon>Cichorium</taxon>
    </lineage>
</organism>
<sequence length="78" mass="8619">MGKRYITVFSLSLPKTHTLYLTLTLTHKSSSLCRHGIGIFNSITNNGDNLLGCLLVHFICGPLLCFCLKTLTPDLPLQ</sequence>
<accession>A0ACB9BJD6</accession>
<reference evidence="2" key="1">
    <citation type="journal article" date="2022" name="Mol. Ecol. Resour.">
        <title>The genomes of chicory, endive, great burdock and yacon provide insights into Asteraceae palaeo-polyploidization history and plant inulin production.</title>
        <authorList>
            <person name="Fan W."/>
            <person name="Wang S."/>
            <person name="Wang H."/>
            <person name="Wang A."/>
            <person name="Jiang F."/>
            <person name="Liu H."/>
            <person name="Zhao H."/>
            <person name="Xu D."/>
            <person name="Zhang Y."/>
        </authorList>
    </citation>
    <scope>NUCLEOTIDE SEQUENCE [LARGE SCALE GENOMIC DNA]</scope>
    <source>
        <strain evidence="2">cv. Punajuju</strain>
    </source>
</reference>